<reference evidence="1" key="1">
    <citation type="submission" date="2021-05" db="EMBL/GenBank/DDBJ databases">
        <authorList>
            <person name="Pietrasiak N."/>
            <person name="Ward R."/>
            <person name="Stajich J.E."/>
            <person name="Kurbessoian T."/>
        </authorList>
    </citation>
    <scope>NUCLEOTIDE SEQUENCE</scope>
    <source>
        <strain evidence="1">CPER-KK1</strain>
    </source>
</reference>
<proteinExistence type="predicted"/>
<comment type="caution">
    <text evidence="1">The sequence shown here is derived from an EMBL/GenBank/DDBJ whole genome shotgun (WGS) entry which is preliminary data.</text>
</comment>
<dbReference type="InterPro" id="IPR014945">
    <property type="entry name" value="DUF1816"/>
</dbReference>
<reference evidence="1" key="2">
    <citation type="journal article" date="2022" name="Microbiol. Resour. Announc.">
        <title>Metagenome Sequencing to Explore Phylogenomics of Terrestrial Cyanobacteria.</title>
        <authorList>
            <person name="Ward R.D."/>
            <person name="Stajich J.E."/>
            <person name="Johansen J.R."/>
            <person name="Huntemann M."/>
            <person name="Clum A."/>
            <person name="Foster B."/>
            <person name="Foster B."/>
            <person name="Roux S."/>
            <person name="Palaniappan K."/>
            <person name="Varghese N."/>
            <person name="Mukherjee S."/>
            <person name="Reddy T.B.K."/>
            <person name="Daum C."/>
            <person name="Copeland A."/>
            <person name="Chen I.A."/>
            <person name="Ivanova N.N."/>
            <person name="Kyrpides N.C."/>
            <person name="Shapiro N."/>
            <person name="Eloe-Fadrosh E.A."/>
            <person name="Pietrasiak N."/>
        </authorList>
    </citation>
    <scope>NUCLEOTIDE SEQUENCE</scope>
    <source>
        <strain evidence="1">CPER-KK1</strain>
    </source>
</reference>
<accession>A0A951PKF0</accession>
<dbReference type="Pfam" id="PF08846">
    <property type="entry name" value="DUF1816"/>
    <property type="match status" value="1"/>
</dbReference>
<dbReference type="Proteomes" id="UP000753908">
    <property type="component" value="Unassembled WGS sequence"/>
</dbReference>
<evidence type="ECO:0000313" key="1">
    <source>
        <dbReference type="EMBL" id="MBW4544494.1"/>
    </source>
</evidence>
<organism evidence="1 2">
    <name type="scientific">Symplocastrum torsivum CPER-KK1</name>
    <dbReference type="NCBI Taxonomy" id="450513"/>
    <lineage>
        <taxon>Bacteria</taxon>
        <taxon>Bacillati</taxon>
        <taxon>Cyanobacteriota</taxon>
        <taxon>Cyanophyceae</taxon>
        <taxon>Oscillatoriophycideae</taxon>
        <taxon>Oscillatoriales</taxon>
        <taxon>Microcoleaceae</taxon>
        <taxon>Symplocastrum</taxon>
    </lineage>
</organism>
<gene>
    <name evidence="1" type="ORF">KME25_08630</name>
</gene>
<sequence>MLGVFLSLVFFTFLCILFFRFQKPQAQPELSQTTSTSPWWVKIITEKPRCTYYFGPFDSLQEAKLSQAGYIEDLEQEGALKIAVDILQDQPTVLTIDEEEEDE</sequence>
<dbReference type="EMBL" id="JAHHIF010000009">
    <property type="protein sequence ID" value="MBW4544494.1"/>
    <property type="molecule type" value="Genomic_DNA"/>
</dbReference>
<name>A0A951PKF0_9CYAN</name>
<evidence type="ECO:0000313" key="2">
    <source>
        <dbReference type="Proteomes" id="UP000753908"/>
    </source>
</evidence>
<protein>
    <submittedName>
        <fullName evidence="1">DUF1816 domain-containing protein</fullName>
    </submittedName>
</protein>
<dbReference type="AlphaFoldDB" id="A0A951PKF0"/>